<dbReference type="EMBL" id="KZ819635">
    <property type="protein sequence ID" value="PWN92586.1"/>
    <property type="molecule type" value="Genomic_DNA"/>
</dbReference>
<dbReference type="AlphaFoldDB" id="A0A316YU49"/>
<dbReference type="RefSeq" id="XP_025379784.1">
    <property type="nucleotide sequence ID" value="XM_025525816.1"/>
</dbReference>
<name>A0A316YU49_9BASI</name>
<keyword evidence="2" id="KW-1185">Reference proteome</keyword>
<reference evidence="1" key="1">
    <citation type="journal article" date="2018" name="Mol. Biol. Evol.">
        <title>Broad Genomic Sampling Reveals a Smut Pathogenic Ancestry of the Fungal Clade Ustilaginomycotina.</title>
        <authorList>
            <person name="Kijpornyongpan T."/>
            <person name="Mondo S.J."/>
            <person name="Barry K."/>
            <person name="Sandor L."/>
            <person name="Lee J."/>
            <person name="Lipzen A."/>
            <person name="Pangilinan J."/>
            <person name="LaButti K."/>
            <person name="Hainaut M."/>
            <person name="Henrissat B."/>
            <person name="Grigoriev I.V."/>
            <person name="Spatafora J.W."/>
            <person name="Aime M.C."/>
        </authorList>
    </citation>
    <scope>NUCLEOTIDE SEQUENCE [LARGE SCALE GENOMIC DNA]</scope>
    <source>
        <strain evidence="1">MCA 4198</strain>
    </source>
</reference>
<evidence type="ECO:0000313" key="2">
    <source>
        <dbReference type="Proteomes" id="UP000245768"/>
    </source>
</evidence>
<organism evidence="1 2">
    <name type="scientific">Acaromyces ingoldii</name>
    <dbReference type="NCBI Taxonomy" id="215250"/>
    <lineage>
        <taxon>Eukaryota</taxon>
        <taxon>Fungi</taxon>
        <taxon>Dikarya</taxon>
        <taxon>Basidiomycota</taxon>
        <taxon>Ustilaginomycotina</taxon>
        <taxon>Exobasidiomycetes</taxon>
        <taxon>Exobasidiales</taxon>
        <taxon>Cryptobasidiaceae</taxon>
        <taxon>Acaromyces</taxon>
    </lineage>
</organism>
<gene>
    <name evidence="1" type="ORF">FA10DRAFT_95964</name>
</gene>
<protein>
    <submittedName>
        <fullName evidence="1">Uncharacterized protein</fullName>
    </submittedName>
</protein>
<dbReference type="GeneID" id="37047732"/>
<dbReference type="Proteomes" id="UP000245768">
    <property type="component" value="Unassembled WGS sequence"/>
</dbReference>
<accession>A0A316YU49</accession>
<evidence type="ECO:0000313" key="1">
    <source>
        <dbReference type="EMBL" id="PWN92586.1"/>
    </source>
</evidence>
<proteinExistence type="predicted"/>
<sequence length="71" mass="7747">MHCAMMLRQAQDSCSETRRPVRGASSGCSQCLRLLMATTQASSHYSCPRKASMNILVAACSLCYVTCGQRK</sequence>
<dbReference type="InParanoid" id="A0A316YU49"/>